<keyword evidence="6" id="KW-1185">Reference proteome</keyword>
<dbReference type="SUPFAM" id="SSF53448">
    <property type="entry name" value="Nucleotide-diphospho-sugar transferases"/>
    <property type="match status" value="1"/>
</dbReference>
<protein>
    <submittedName>
        <fullName evidence="5">Glycosyltransferase family 2 protein</fullName>
    </submittedName>
</protein>
<proteinExistence type="inferred from homology"/>
<dbReference type="InterPro" id="IPR050834">
    <property type="entry name" value="Glycosyltransf_2"/>
</dbReference>
<dbReference type="EMBL" id="JBHRXZ010000022">
    <property type="protein sequence ID" value="MFC3608436.1"/>
    <property type="molecule type" value="Genomic_DNA"/>
</dbReference>
<gene>
    <name evidence="5" type="ORF">ACFOMF_11655</name>
</gene>
<accession>A0ABV7T9X3</accession>
<evidence type="ECO:0000256" key="3">
    <source>
        <dbReference type="ARBA" id="ARBA00022679"/>
    </source>
</evidence>
<dbReference type="PANTHER" id="PTHR43685">
    <property type="entry name" value="GLYCOSYLTRANSFERASE"/>
    <property type="match status" value="1"/>
</dbReference>
<evidence type="ECO:0000313" key="6">
    <source>
        <dbReference type="Proteomes" id="UP001595630"/>
    </source>
</evidence>
<dbReference type="RefSeq" id="WP_386364970.1">
    <property type="nucleotide sequence ID" value="NZ_JBHRXZ010000022.1"/>
</dbReference>
<dbReference type="CDD" id="cd04196">
    <property type="entry name" value="GT_2_like_d"/>
    <property type="match status" value="1"/>
</dbReference>
<dbReference type="PANTHER" id="PTHR43685:SF5">
    <property type="entry name" value="GLYCOSYLTRANSFERASE EPSE-RELATED"/>
    <property type="match status" value="1"/>
</dbReference>
<dbReference type="Gene3D" id="3.90.550.10">
    <property type="entry name" value="Spore Coat Polysaccharide Biosynthesis Protein SpsA, Chain A"/>
    <property type="match status" value="1"/>
</dbReference>
<evidence type="ECO:0000256" key="2">
    <source>
        <dbReference type="ARBA" id="ARBA00022676"/>
    </source>
</evidence>
<evidence type="ECO:0000256" key="1">
    <source>
        <dbReference type="ARBA" id="ARBA00006739"/>
    </source>
</evidence>
<evidence type="ECO:0000259" key="4">
    <source>
        <dbReference type="Pfam" id="PF00535"/>
    </source>
</evidence>
<comment type="caution">
    <text evidence="5">The sequence shown here is derived from an EMBL/GenBank/DDBJ whole genome shotgun (WGS) entry which is preliminary data.</text>
</comment>
<reference evidence="6" key="1">
    <citation type="journal article" date="2019" name="Int. J. Syst. Evol. Microbiol.">
        <title>The Global Catalogue of Microorganisms (GCM) 10K type strain sequencing project: providing services to taxonomists for standard genome sequencing and annotation.</title>
        <authorList>
            <consortium name="The Broad Institute Genomics Platform"/>
            <consortium name="The Broad Institute Genome Sequencing Center for Infectious Disease"/>
            <person name="Wu L."/>
            <person name="Ma J."/>
        </authorList>
    </citation>
    <scope>NUCLEOTIDE SEQUENCE [LARGE SCALE GENOMIC DNA]</scope>
    <source>
        <strain evidence="6">KCTC 42447</strain>
    </source>
</reference>
<keyword evidence="3" id="KW-0808">Transferase</keyword>
<sequence>MTKDSRSGPEVPSRRVAILLCTYNGARYLGEQLDSFERQTHRDWVIYASDDGSTDETLDLLRRYQARLGEDRLVMLNGPRKGFAWNFLSLVRNPSIEADFFAFSDQDDIWHDDKLARGLDRLKRIPAGTPALFCARTRLVDEAGQVLGYSPLFSKLPSFRNALVQSLAGANTMLLNAAARQLLIGVPEGARVVSHDWLTYILVTGCGGEVFYDAQPTLDYRQHGGNIIGSNASLTDRFKRIRKMMSGTFRDWNRDNLKAIRQAQPLFTPENRQVLRQFMMARKSSALARVRLLRKAGLYRQTMSGNIGLLLAAGMGKI</sequence>
<organism evidence="5 6">
    <name type="scientific">Stutzerimonas tarimensis</name>
    <dbReference type="NCBI Taxonomy" id="1507735"/>
    <lineage>
        <taxon>Bacteria</taxon>
        <taxon>Pseudomonadati</taxon>
        <taxon>Pseudomonadota</taxon>
        <taxon>Gammaproteobacteria</taxon>
        <taxon>Pseudomonadales</taxon>
        <taxon>Pseudomonadaceae</taxon>
        <taxon>Stutzerimonas</taxon>
    </lineage>
</organism>
<dbReference type="Proteomes" id="UP001595630">
    <property type="component" value="Unassembled WGS sequence"/>
</dbReference>
<comment type="similarity">
    <text evidence="1">Belongs to the glycosyltransferase 2 family.</text>
</comment>
<name>A0ABV7T9X3_9GAMM</name>
<evidence type="ECO:0000313" key="5">
    <source>
        <dbReference type="EMBL" id="MFC3608436.1"/>
    </source>
</evidence>
<dbReference type="InterPro" id="IPR029044">
    <property type="entry name" value="Nucleotide-diphossugar_trans"/>
</dbReference>
<feature type="domain" description="Glycosyltransferase 2-like" evidence="4">
    <location>
        <begin position="18"/>
        <end position="127"/>
    </location>
</feature>
<dbReference type="InterPro" id="IPR001173">
    <property type="entry name" value="Glyco_trans_2-like"/>
</dbReference>
<dbReference type="Pfam" id="PF00535">
    <property type="entry name" value="Glycos_transf_2"/>
    <property type="match status" value="1"/>
</dbReference>
<keyword evidence="2" id="KW-0328">Glycosyltransferase</keyword>